<keyword evidence="10" id="KW-0234">DNA repair</keyword>
<dbReference type="SUPFAM" id="SSF52980">
    <property type="entry name" value="Restriction endonuclease-like"/>
    <property type="match status" value="1"/>
</dbReference>
<keyword evidence="9" id="KW-0233">DNA recombination</keyword>
<reference evidence="13" key="1">
    <citation type="journal article" date="2020" name="mSystems">
        <title>Genome- and Community-Level Interaction Insights into Carbon Utilization and Element Cycling Functions of Hydrothermarchaeota in Hydrothermal Sediment.</title>
        <authorList>
            <person name="Zhou Z."/>
            <person name="Liu Y."/>
            <person name="Xu W."/>
            <person name="Pan J."/>
            <person name="Luo Z.H."/>
            <person name="Li M."/>
        </authorList>
    </citation>
    <scope>NUCLEOTIDE SEQUENCE [LARGE SCALE GENOMIC DNA]</scope>
    <source>
        <strain evidence="13">SpSt-613</strain>
        <strain evidence="12">SpSt-669</strain>
    </source>
</reference>
<dbReference type="GO" id="GO:0008821">
    <property type="term" value="F:crossover junction DNA endonuclease activity"/>
    <property type="evidence" value="ECO:0007669"/>
    <property type="project" value="UniProtKB-EC"/>
</dbReference>
<sequence length="142" mass="15748">MPRKPANPTSPKYKSRLGYEGEYSLLRRFIEVGENGFYAVRTPGSGTGKMAKPDIIAVDKGELLAIEVKSSSKDYAAFSAEQVGRLLKFVERFMIVCPHCGGEIHPKPVAAVRFVGRGWEFIDLSKSEPGSGLFVRWRPDGR</sequence>
<evidence type="ECO:0000256" key="10">
    <source>
        <dbReference type="ARBA" id="ARBA00023204"/>
    </source>
</evidence>
<dbReference type="PANTHER" id="PTHR39651">
    <property type="entry name" value="HOLLIDAY JUNCTION RESOLVASE HJC"/>
    <property type="match status" value="1"/>
</dbReference>
<keyword evidence="8" id="KW-0238">DNA-binding</keyword>
<dbReference type="InterPro" id="IPR014428">
    <property type="entry name" value="Hjc_arc"/>
</dbReference>
<accession>A0A7C4I3P9</accession>
<dbReference type="AlphaFoldDB" id="A0A7C4I3P9"/>
<evidence type="ECO:0000256" key="1">
    <source>
        <dbReference type="ARBA" id="ARBA00001946"/>
    </source>
</evidence>
<dbReference type="InterPro" id="IPR002732">
    <property type="entry name" value="Hjc"/>
</dbReference>
<dbReference type="Pfam" id="PF01870">
    <property type="entry name" value="Hjc"/>
    <property type="match status" value="1"/>
</dbReference>
<evidence type="ECO:0000256" key="11">
    <source>
        <dbReference type="ARBA" id="ARBA00029354"/>
    </source>
</evidence>
<gene>
    <name evidence="13" type="ORF">ENT82_05305</name>
    <name evidence="12" type="ORF">ENU43_06155</name>
</gene>
<dbReference type="InterPro" id="IPR011856">
    <property type="entry name" value="tRNA_endonuc-like_dom_sf"/>
</dbReference>
<evidence type="ECO:0000256" key="8">
    <source>
        <dbReference type="ARBA" id="ARBA00023125"/>
    </source>
</evidence>
<dbReference type="GO" id="GO:0046872">
    <property type="term" value="F:metal ion binding"/>
    <property type="evidence" value="ECO:0007669"/>
    <property type="project" value="UniProtKB-KW"/>
</dbReference>
<keyword evidence="6" id="KW-0378">Hydrolase</keyword>
<evidence type="ECO:0000256" key="6">
    <source>
        <dbReference type="ARBA" id="ARBA00022801"/>
    </source>
</evidence>
<evidence type="ECO:0000256" key="9">
    <source>
        <dbReference type="ARBA" id="ARBA00023172"/>
    </source>
</evidence>
<keyword evidence="2" id="KW-0540">Nuclease</keyword>
<dbReference type="EMBL" id="DTCM01000076">
    <property type="protein sequence ID" value="HGL41229.1"/>
    <property type="molecule type" value="Genomic_DNA"/>
</dbReference>
<evidence type="ECO:0000313" key="13">
    <source>
        <dbReference type="EMBL" id="HGN90527.1"/>
    </source>
</evidence>
<comment type="cofactor">
    <cofactor evidence="1">
        <name>Mg(2+)</name>
        <dbReference type="ChEBI" id="CHEBI:18420"/>
    </cofactor>
</comment>
<evidence type="ECO:0000256" key="7">
    <source>
        <dbReference type="ARBA" id="ARBA00022842"/>
    </source>
</evidence>
<keyword evidence="5" id="KW-0227">DNA damage</keyword>
<proteinExistence type="predicted"/>
<evidence type="ECO:0000256" key="4">
    <source>
        <dbReference type="ARBA" id="ARBA00022759"/>
    </source>
</evidence>
<evidence type="ECO:0000313" key="12">
    <source>
        <dbReference type="EMBL" id="HGL41229.1"/>
    </source>
</evidence>
<dbReference type="EMBL" id="DTAD01000056">
    <property type="protein sequence ID" value="HGN90527.1"/>
    <property type="molecule type" value="Genomic_DNA"/>
</dbReference>
<keyword evidence="7" id="KW-0460">Magnesium</keyword>
<dbReference type="Gene3D" id="3.40.1350.10">
    <property type="match status" value="1"/>
</dbReference>
<dbReference type="InterPro" id="IPR011335">
    <property type="entry name" value="Restrct_endonuc-II-like"/>
</dbReference>
<evidence type="ECO:0008006" key="14">
    <source>
        <dbReference type="Google" id="ProtNLM"/>
    </source>
</evidence>
<dbReference type="PANTHER" id="PTHR39651:SF1">
    <property type="entry name" value="HOLLIDAY JUNCTION RESOLVASE HJC"/>
    <property type="match status" value="1"/>
</dbReference>
<dbReference type="GO" id="GO:0003677">
    <property type="term" value="F:DNA binding"/>
    <property type="evidence" value="ECO:0007669"/>
    <property type="project" value="UniProtKB-KW"/>
</dbReference>
<evidence type="ECO:0000256" key="2">
    <source>
        <dbReference type="ARBA" id="ARBA00022722"/>
    </source>
</evidence>
<dbReference type="GO" id="GO:0006310">
    <property type="term" value="P:DNA recombination"/>
    <property type="evidence" value="ECO:0007669"/>
    <property type="project" value="UniProtKB-KW"/>
</dbReference>
<evidence type="ECO:0000256" key="5">
    <source>
        <dbReference type="ARBA" id="ARBA00022763"/>
    </source>
</evidence>
<keyword evidence="4" id="KW-0255">Endonuclease</keyword>
<comment type="caution">
    <text evidence="13">The sequence shown here is derived from an EMBL/GenBank/DDBJ whole genome shotgun (WGS) entry which is preliminary data.</text>
</comment>
<dbReference type="GO" id="GO:0006281">
    <property type="term" value="P:DNA repair"/>
    <property type="evidence" value="ECO:0007669"/>
    <property type="project" value="UniProtKB-KW"/>
</dbReference>
<comment type="catalytic activity">
    <reaction evidence="11">
        <text>Endonucleolytic cleavage at a junction such as a reciprocal single-stranded crossover between two homologous DNA duplexes (Holliday junction).</text>
        <dbReference type="EC" id="3.1.21.10"/>
    </reaction>
</comment>
<evidence type="ECO:0000256" key="3">
    <source>
        <dbReference type="ARBA" id="ARBA00022723"/>
    </source>
</evidence>
<organism evidence="13">
    <name type="scientific">Caldiarchaeum subterraneum</name>
    <dbReference type="NCBI Taxonomy" id="311458"/>
    <lineage>
        <taxon>Archaea</taxon>
        <taxon>Nitrososphaerota</taxon>
        <taxon>Candidatus Caldarchaeales</taxon>
        <taxon>Candidatus Caldarchaeaceae</taxon>
        <taxon>Candidatus Caldarchaeum</taxon>
    </lineage>
</organism>
<keyword evidence="3" id="KW-0479">Metal-binding</keyword>
<name>A0A7C4I3P9_CALS0</name>
<protein>
    <recommendedName>
        <fullName evidence="14">Holliday junction resolvase</fullName>
    </recommendedName>
</protein>